<name>A0A328PJH2_9EURY</name>
<evidence type="ECO:0000256" key="6">
    <source>
        <dbReference type="ARBA" id="ARBA00063089"/>
    </source>
</evidence>
<sequence>MEEEFKHIVRIARKDLDGNKTIEHALTDIKGVGKAFAKAIVSVLGFDGQKRIGYLSEDEITRLEEALKKPEEYNIPDWMMNRRQDYETGEDKHLIEADLEMSLREDLNRLKKIRSYRGIRHELGLPVRGQRTKSTFRKGQSVGVRRRKRK</sequence>
<dbReference type="GO" id="GO:0019843">
    <property type="term" value="F:rRNA binding"/>
    <property type="evidence" value="ECO:0007669"/>
    <property type="project" value="UniProtKB-UniRule"/>
</dbReference>
<dbReference type="Gene3D" id="4.10.910.10">
    <property type="entry name" value="30s ribosomal protein s13, domain 2"/>
    <property type="match status" value="1"/>
</dbReference>
<dbReference type="FunFam" id="1.10.8.50:FF:000001">
    <property type="entry name" value="30S ribosomal protein S13"/>
    <property type="match status" value="1"/>
</dbReference>
<evidence type="ECO:0000313" key="11">
    <source>
        <dbReference type="Proteomes" id="UP000249782"/>
    </source>
</evidence>
<keyword evidence="11" id="KW-1185">Reference proteome</keyword>
<dbReference type="InterPro" id="IPR018269">
    <property type="entry name" value="Ribosomal_uS13_CS"/>
</dbReference>
<dbReference type="InterPro" id="IPR001892">
    <property type="entry name" value="Ribosomal_uS13"/>
</dbReference>
<proteinExistence type="inferred from homology"/>
<dbReference type="EMBL" id="QLOE01000001">
    <property type="protein sequence ID" value="RAO79886.1"/>
    <property type="molecule type" value="Genomic_DNA"/>
</dbReference>
<dbReference type="NCBIfam" id="TIGR03629">
    <property type="entry name" value="uS13_arch"/>
    <property type="match status" value="1"/>
</dbReference>
<keyword evidence="2 7" id="KW-0699">rRNA-binding</keyword>
<dbReference type="RefSeq" id="WP_112093196.1">
    <property type="nucleotide sequence ID" value="NZ_QLOE01000001.1"/>
</dbReference>
<evidence type="ECO:0000256" key="3">
    <source>
        <dbReference type="ARBA" id="ARBA00022884"/>
    </source>
</evidence>
<dbReference type="PROSITE" id="PS00646">
    <property type="entry name" value="RIBOSOMAL_S13_1"/>
    <property type="match status" value="1"/>
</dbReference>
<dbReference type="GO" id="GO:0005829">
    <property type="term" value="C:cytosol"/>
    <property type="evidence" value="ECO:0007669"/>
    <property type="project" value="TreeGrafter"/>
</dbReference>
<keyword evidence="5 7" id="KW-0687">Ribonucleoprotein</keyword>
<evidence type="ECO:0000313" key="10">
    <source>
        <dbReference type="EMBL" id="RAO79886.1"/>
    </source>
</evidence>
<dbReference type="Proteomes" id="UP000249782">
    <property type="component" value="Unassembled WGS sequence"/>
</dbReference>
<keyword evidence="4 7" id="KW-0689">Ribosomal protein</keyword>
<comment type="function">
    <text evidence="7">Located at the top of the head of the 30S subunit, it contacts several helices of the 16S rRNA. In the 70S ribosome it contacts the 23S rRNA (bridge B1a) and protein L5 of the 50S subunit (bridge B1b), connecting the 2 subunits; these bridges are implicated in subunit movement.</text>
</comment>
<evidence type="ECO:0000256" key="2">
    <source>
        <dbReference type="ARBA" id="ARBA00022730"/>
    </source>
</evidence>
<organism evidence="10 11">
    <name type="scientific">Methanothermobacter tenebrarum</name>
    <dbReference type="NCBI Taxonomy" id="680118"/>
    <lineage>
        <taxon>Archaea</taxon>
        <taxon>Methanobacteriati</taxon>
        <taxon>Methanobacteriota</taxon>
        <taxon>Methanomada group</taxon>
        <taxon>Methanobacteria</taxon>
        <taxon>Methanobacteriales</taxon>
        <taxon>Methanobacteriaceae</taxon>
        <taxon>Methanothermobacter</taxon>
    </lineage>
</organism>
<dbReference type="PANTHER" id="PTHR10871:SF3">
    <property type="entry name" value="SMALL RIBOSOMAL SUBUNIT PROTEIN US13"/>
    <property type="match status" value="1"/>
</dbReference>
<evidence type="ECO:0000256" key="7">
    <source>
        <dbReference type="HAMAP-Rule" id="MF_01315"/>
    </source>
</evidence>
<gene>
    <name evidence="7" type="primary">rps13</name>
    <name evidence="10" type="ORF">DPC56_00995</name>
</gene>
<accession>A0A328PJH2</accession>
<dbReference type="GO" id="GO:0006412">
    <property type="term" value="P:translation"/>
    <property type="evidence" value="ECO:0007669"/>
    <property type="project" value="UniProtKB-UniRule"/>
</dbReference>
<feature type="region of interest" description="Disordered" evidence="9">
    <location>
        <begin position="126"/>
        <end position="150"/>
    </location>
</feature>
<dbReference type="PIRSF" id="PIRSF002134">
    <property type="entry name" value="Ribosomal_S13"/>
    <property type="match status" value="1"/>
</dbReference>
<reference evidence="10 11" key="1">
    <citation type="submission" date="2018-06" db="EMBL/GenBank/DDBJ databases">
        <title>Draft genome sequence of hyperthermophilic methanogen Methanothermobacter tenebrarum sp. MCM-B 1447.</title>
        <authorList>
            <person name="Pore S.D."/>
            <person name="Dagar S."/>
            <person name="Dhakephalkar P.K."/>
        </authorList>
    </citation>
    <scope>NUCLEOTIDE SEQUENCE [LARGE SCALE GENOMIC DNA]</scope>
    <source>
        <strain evidence="10 11">MCM B 1447</strain>
    </source>
</reference>
<comment type="similarity">
    <text evidence="1 7 8">Belongs to the universal ribosomal protein uS13 family.</text>
</comment>
<evidence type="ECO:0000256" key="1">
    <source>
        <dbReference type="ARBA" id="ARBA00008080"/>
    </source>
</evidence>
<dbReference type="NCBIfam" id="NF003140">
    <property type="entry name" value="PRK04053.1"/>
    <property type="match status" value="1"/>
</dbReference>
<dbReference type="OrthoDB" id="372127at2157"/>
<comment type="subunit">
    <text evidence="6 7">Part of the 30S ribosomal subunit. Forms a loose heterodimer with protein S19. Forms two bridges to the 50S subunit in the 70S ribosome.</text>
</comment>
<comment type="caution">
    <text evidence="10">The sequence shown here is derived from an EMBL/GenBank/DDBJ whole genome shotgun (WGS) entry which is preliminary data.</text>
</comment>
<dbReference type="InterPro" id="IPR010979">
    <property type="entry name" value="Ribosomal_uS13-like_H2TH"/>
</dbReference>
<evidence type="ECO:0000256" key="8">
    <source>
        <dbReference type="RuleBase" id="RU003830"/>
    </source>
</evidence>
<dbReference type="InterPro" id="IPR019977">
    <property type="entry name" value="Ribosomal_uS13_archaeal"/>
</dbReference>
<dbReference type="SUPFAM" id="SSF46946">
    <property type="entry name" value="S13-like H2TH domain"/>
    <property type="match status" value="1"/>
</dbReference>
<dbReference type="FunFam" id="4.10.910.10:FF:000002">
    <property type="entry name" value="40S ribosomal protein S18"/>
    <property type="match status" value="1"/>
</dbReference>
<evidence type="ECO:0000256" key="9">
    <source>
        <dbReference type="SAM" id="MobiDB-lite"/>
    </source>
</evidence>
<dbReference type="GO" id="GO:0015935">
    <property type="term" value="C:small ribosomal subunit"/>
    <property type="evidence" value="ECO:0007669"/>
    <property type="project" value="TreeGrafter"/>
</dbReference>
<keyword evidence="3 7" id="KW-0694">RNA-binding</keyword>
<evidence type="ECO:0000256" key="5">
    <source>
        <dbReference type="ARBA" id="ARBA00023274"/>
    </source>
</evidence>
<dbReference type="PROSITE" id="PS50159">
    <property type="entry name" value="RIBOSOMAL_S13_2"/>
    <property type="match status" value="1"/>
</dbReference>
<dbReference type="HAMAP" id="MF_01315">
    <property type="entry name" value="Ribosomal_uS13"/>
    <property type="match status" value="1"/>
</dbReference>
<dbReference type="GO" id="GO:0003735">
    <property type="term" value="F:structural constituent of ribosome"/>
    <property type="evidence" value="ECO:0007669"/>
    <property type="project" value="InterPro"/>
</dbReference>
<dbReference type="Pfam" id="PF00416">
    <property type="entry name" value="Ribosomal_S13"/>
    <property type="match status" value="1"/>
</dbReference>
<dbReference type="Gene3D" id="1.10.8.50">
    <property type="match status" value="1"/>
</dbReference>
<dbReference type="PANTHER" id="PTHR10871">
    <property type="entry name" value="30S RIBOSOMAL PROTEIN S13/40S RIBOSOMAL PROTEIN S18"/>
    <property type="match status" value="1"/>
</dbReference>
<evidence type="ECO:0000256" key="4">
    <source>
        <dbReference type="ARBA" id="ARBA00022980"/>
    </source>
</evidence>
<dbReference type="InterPro" id="IPR027437">
    <property type="entry name" value="Rbsml_uS13_C"/>
</dbReference>
<protein>
    <recommendedName>
        <fullName evidence="7">Small ribosomal subunit protein uS13</fullName>
    </recommendedName>
</protein>
<dbReference type="AlphaFoldDB" id="A0A328PJH2"/>